<sequence>MKKLFLVFCFFLVVLGHKRSRQIKKFVEFDSSQSAWSSSWSSEEDRRPRKPQKPKGPRCDAGWLQFERPNGVWCILIGNPNVLNGWYSQQDAQNACTSLGAILTGFQNNNERMTVAQKALEMTTGAGRTVAGLWLGAISASGSSQWTDGQTTGIEGFKWGVGEPDSNNWPANPACIQQFIISPNFVAGAEDFASWKTYFANGDLDRYQCGSQAYPRMRLYACGKKGV</sequence>
<dbReference type="SUPFAM" id="SSF56436">
    <property type="entry name" value="C-type lectin-like"/>
    <property type="match status" value="1"/>
</dbReference>
<name>A0A1I7UDW2_9PELO</name>
<dbReference type="InterPro" id="IPR016187">
    <property type="entry name" value="CTDL_fold"/>
</dbReference>
<dbReference type="InterPro" id="IPR016186">
    <property type="entry name" value="C-type_lectin-like/link_sf"/>
</dbReference>
<feature type="domain" description="C-type lectin" evidence="3">
    <location>
        <begin position="91"/>
        <end position="196"/>
    </location>
</feature>
<dbReference type="Gene3D" id="3.10.100.10">
    <property type="entry name" value="Mannose-Binding Protein A, subunit A"/>
    <property type="match status" value="1"/>
</dbReference>
<evidence type="ECO:0000256" key="1">
    <source>
        <dbReference type="SAM" id="MobiDB-lite"/>
    </source>
</evidence>
<keyword evidence="4" id="KW-1185">Reference proteome</keyword>
<evidence type="ECO:0000259" key="3">
    <source>
        <dbReference type="PROSITE" id="PS50041"/>
    </source>
</evidence>
<evidence type="ECO:0000313" key="4">
    <source>
        <dbReference type="Proteomes" id="UP000095282"/>
    </source>
</evidence>
<dbReference type="PROSITE" id="PS50041">
    <property type="entry name" value="C_TYPE_LECTIN_2"/>
    <property type="match status" value="1"/>
</dbReference>
<dbReference type="eggNOG" id="KOG4297">
    <property type="taxonomic scope" value="Eukaryota"/>
</dbReference>
<evidence type="ECO:0000256" key="2">
    <source>
        <dbReference type="SAM" id="SignalP"/>
    </source>
</evidence>
<reference evidence="5" key="1">
    <citation type="submission" date="2016-11" db="UniProtKB">
        <authorList>
            <consortium name="WormBaseParasite"/>
        </authorList>
    </citation>
    <scope>IDENTIFICATION</scope>
</reference>
<dbReference type="PANTHER" id="PTHR47517">
    <property type="entry name" value="C-TYPE LECTIN-RELATED"/>
    <property type="match status" value="1"/>
</dbReference>
<keyword evidence="2" id="KW-0732">Signal</keyword>
<dbReference type="Proteomes" id="UP000095282">
    <property type="component" value="Unplaced"/>
</dbReference>
<dbReference type="CDD" id="cd00037">
    <property type="entry name" value="CLECT"/>
    <property type="match status" value="1"/>
</dbReference>
<organism evidence="4 5">
    <name type="scientific">Caenorhabditis tropicalis</name>
    <dbReference type="NCBI Taxonomy" id="1561998"/>
    <lineage>
        <taxon>Eukaryota</taxon>
        <taxon>Metazoa</taxon>
        <taxon>Ecdysozoa</taxon>
        <taxon>Nematoda</taxon>
        <taxon>Chromadorea</taxon>
        <taxon>Rhabditida</taxon>
        <taxon>Rhabditina</taxon>
        <taxon>Rhabditomorpha</taxon>
        <taxon>Rhabditoidea</taxon>
        <taxon>Rhabditidae</taxon>
        <taxon>Peloderinae</taxon>
        <taxon>Caenorhabditis</taxon>
    </lineage>
</organism>
<evidence type="ECO:0000313" key="5">
    <source>
        <dbReference type="WBParaSite" id="Csp11.Scaffold629.g8339.t1"/>
    </source>
</evidence>
<dbReference type="AlphaFoldDB" id="A0A1I7UDW2"/>
<feature type="signal peptide" evidence="2">
    <location>
        <begin position="1"/>
        <end position="16"/>
    </location>
</feature>
<dbReference type="WBParaSite" id="Csp11.Scaffold629.g8339.t1">
    <property type="protein sequence ID" value="Csp11.Scaffold629.g8339.t1"/>
    <property type="gene ID" value="Csp11.Scaffold629.g8339"/>
</dbReference>
<dbReference type="STRING" id="1561998.A0A1I7UDW2"/>
<protein>
    <submittedName>
        <fullName evidence="5">C-type lectin domain-containing protein</fullName>
    </submittedName>
</protein>
<dbReference type="InterPro" id="IPR001304">
    <property type="entry name" value="C-type_lectin-like"/>
</dbReference>
<dbReference type="SMART" id="SM00034">
    <property type="entry name" value="CLECT"/>
    <property type="match status" value="1"/>
</dbReference>
<feature type="region of interest" description="Disordered" evidence="1">
    <location>
        <begin position="40"/>
        <end position="60"/>
    </location>
</feature>
<feature type="chain" id="PRO_5009308795" evidence="2">
    <location>
        <begin position="17"/>
        <end position="227"/>
    </location>
</feature>
<proteinExistence type="predicted"/>
<accession>A0A1I7UDW2</accession>
<dbReference type="PANTHER" id="PTHR47517:SF2">
    <property type="entry name" value="C-TYPE LECTIN DOMAIN-CONTAINING PROTEIN"/>
    <property type="match status" value="1"/>
</dbReference>